<organism evidence="9 13">
    <name type="scientific">Pteropus vampyrus</name>
    <name type="common">Large flying fox</name>
    <dbReference type="NCBI Taxonomy" id="132908"/>
    <lineage>
        <taxon>Eukaryota</taxon>
        <taxon>Metazoa</taxon>
        <taxon>Chordata</taxon>
        <taxon>Craniata</taxon>
        <taxon>Vertebrata</taxon>
        <taxon>Euteleostomi</taxon>
        <taxon>Mammalia</taxon>
        <taxon>Eutheria</taxon>
        <taxon>Laurasiatheria</taxon>
        <taxon>Chiroptera</taxon>
        <taxon>Yinpterochiroptera</taxon>
        <taxon>Pteropodoidea</taxon>
        <taxon>Pteropodidae</taxon>
        <taxon>Pteropodinae</taxon>
        <taxon>Pteropus</taxon>
    </lineage>
</organism>
<dbReference type="RefSeq" id="XP_011384133.1">
    <property type="nucleotide sequence ID" value="XM_011385831.2"/>
</dbReference>
<feature type="compositionally biased region" description="Polar residues" evidence="7">
    <location>
        <begin position="89"/>
        <end position="103"/>
    </location>
</feature>
<evidence type="ECO:0000313" key="11">
    <source>
        <dbReference type="RefSeq" id="XP_011384133.1"/>
    </source>
</evidence>
<dbReference type="PANTHER" id="PTHR12493">
    <property type="entry name" value="CUE DOMAIN CONTAINING 2"/>
    <property type="match status" value="1"/>
</dbReference>
<proteinExistence type="inferred from homology"/>
<evidence type="ECO:0000313" key="10">
    <source>
        <dbReference type="RefSeq" id="XP_011384132.1"/>
    </source>
</evidence>
<dbReference type="AlphaFoldDB" id="A0A6P6C4I9"/>
<dbReference type="GO" id="GO:0043130">
    <property type="term" value="F:ubiquitin binding"/>
    <property type="evidence" value="ECO:0007669"/>
    <property type="project" value="InterPro"/>
</dbReference>
<evidence type="ECO:0000256" key="2">
    <source>
        <dbReference type="ARBA" id="ARBA00004496"/>
    </source>
</evidence>
<dbReference type="Pfam" id="PF02845">
    <property type="entry name" value="CUE"/>
    <property type="match status" value="1"/>
</dbReference>
<dbReference type="GO" id="GO:0005634">
    <property type="term" value="C:nucleus"/>
    <property type="evidence" value="ECO:0007669"/>
    <property type="project" value="UniProtKB-SubCell"/>
</dbReference>
<dbReference type="OrthoDB" id="10060331at2759"/>
<evidence type="ECO:0000313" key="9">
    <source>
        <dbReference type="Proteomes" id="UP000515202"/>
    </source>
</evidence>
<dbReference type="GeneID" id="105309662"/>
<dbReference type="CTD" id="79004"/>
<dbReference type="InterPro" id="IPR003892">
    <property type="entry name" value="CUE"/>
</dbReference>
<feature type="region of interest" description="Disordered" evidence="7">
    <location>
        <begin position="184"/>
        <end position="204"/>
    </location>
</feature>
<feature type="domain" description="CUE" evidence="8">
    <location>
        <begin position="142"/>
        <end position="185"/>
    </location>
</feature>
<protein>
    <submittedName>
        <fullName evidence="10 11">CUE domain-containing protein 2 isoform X1</fullName>
    </submittedName>
</protein>
<dbReference type="PANTHER" id="PTHR12493:SF0">
    <property type="entry name" value="CUE DOMAIN-CONTAINING PROTEIN 2"/>
    <property type="match status" value="1"/>
</dbReference>
<keyword evidence="5" id="KW-0833">Ubl conjugation pathway</keyword>
<dbReference type="RefSeq" id="XP_011384134.1">
    <property type="nucleotide sequence ID" value="XM_011385832.2"/>
</dbReference>
<name>A0A6P6C4I9_PTEVA</name>
<reference evidence="10 11" key="1">
    <citation type="submission" date="2025-04" db="UniProtKB">
        <authorList>
            <consortium name="RefSeq"/>
        </authorList>
    </citation>
    <scope>IDENTIFICATION</scope>
    <source>
        <tissue evidence="10 11">Kidney</tissue>
    </source>
</reference>
<evidence type="ECO:0000259" key="8">
    <source>
        <dbReference type="PROSITE" id="PS51140"/>
    </source>
</evidence>
<accession>A0A6P6C4I9</accession>
<dbReference type="RefSeq" id="XP_011384132.1">
    <property type="nucleotide sequence ID" value="XM_011385830.2"/>
</dbReference>
<evidence type="ECO:0000256" key="1">
    <source>
        <dbReference type="ARBA" id="ARBA00004123"/>
    </source>
</evidence>
<dbReference type="PROSITE" id="PS51140">
    <property type="entry name" value="CUE"/>
    <property type="match status" value="1"/>
</dbReference>
<keyword evidence="9" id="KW-1185">Reference proteome</keyword>
<gene>
    <name evidence="10 11 12 13" type="primary">CUEDC2</name>
</gene>
<feature type="region of interest" description="Disordered" evidence="7">
    <location>
        <begin position="89"/>
        <end position="141"/>
    </location>
</feature>
<dbReference type="GO" id="GO:0005737">
    <property type="term" value="C:cytoplasm"/>
    <property type="evidence" value="ECO:0007669"/>
    <property type="project" value="UniProtKB-SubCell"/>
</dbReference>
<dbReference type="KEGG" id="pvp:105309662"/>
<evidence type="ECO:0000256" key="7">
    <source>
        <dbReference type="SAM" id="MobiDB-lite"/>
    </source>
</evidence>
<evidence type="ECO:0000313" key="13">
    <source>
        <dbReference type="RefSeq" id="XP_023382070.1"/>
    </source>
</evidence>
<dbReference type="InterPro" id="IPR039805">
    <property type="entry name" value="CUE_CUED2"/>
</dbReference>
<evidence type="ECO:0000256" key="6">
    <source>
        <dbReference type="ARBA" id="ARBA00023242"/>
    </source>
</evidence>
<evidence type="ECO:0000256" key="4">
    <source>
        <dbReference type="ARBA" id="ARBA00022490"/>
    </source>
</evidence>
<evidence type="ECO:0000313" key="12">
    <source>
        <dbReference type="RefSeq" id="XP_011384134.1"/>
    </source>
</evidence>
<comment type="similarity">
    <text evidence="3">Belongs to the CUEDC2 family.</text>
</comment>
<dbReference type="RefSeq" id="XP_023382070.1">
    <property type="nucleotide sequence ID" value="XM_023526302.1"/>
</dbReference>
<keyword evidence="6" id="KW-0539">Nucleus</keyword>
<evidence type="ECO:0000256" key="3">
    <source>
        <dbReference type="ARBA" id="ARBA00006106"/>
    </source>
</evidence>
<dbReference type="Proteomes" id="UP000515202">
    <property type="component" value="Unplaced"/>
</dbReference>
<feature type="compositionally biased region" description="Basic and acidic residues" evidence="7">
    <location>
        <begin position="115"/>
        <end position="125"/>
    </location>
</feature>
<sequence length="285" mass="32009">MELERIVSAALLAFVQTHLPEADLSGLDEVIFSYVLGVLEDLGPSGPSEENFDMEAFTEMMEAYVPGFAHIPRGAIGDMMQKLSEQLSGARNKENLQPQSSKVQGHVPISTEPLQRPEKLKEETRASAARDTQDEASGAEEELLPGVDVLLEVFPTCSVEQAQWVLAKARGDLEEAVQMLVEGKEDGPPAWDGPNQDQPRHLRGPQKDELKSFILQKYMMVDSAEDQKIHRPMAPREAPKKLIRYIDNQVVSTKGERFKDVRNPEAEEMKATYINLKPARKYRFH</sequence>
<dbReference type="CDD" id="cd14367">
    <property type="entry name" value="CUE_CUED2"/>
    <property type="match status" value="1"/>
</dbReference>
<keyword evidence="4" id="KW-0963">Cytoplasm</keyword>
<comment type="subcellular location">
    <subcellularLocation>
        <location evidence="2">Cytoplasm</location>
    </subcellularLocation>
    <subcellularLocation>
        <location evidence="1">Nucleus</location>
    </subcellularLocation>
</comment>
<evidence type="ECO:0000256" key="5">
    <source>
        <dbReference type="ARBA" id="ARBA00022786"/>
    </source>
</evidence>